<reference evidence="11" key="1">
    <citation type="journal article" date="2015" name="Genome Announc.">
        <title>Draft Genome Sequence of Tolypothrix boutellei Strain VB521301.</title>
        <authorList>
            <person name="Chandrababunaidu M.M."/>
            <person name="Singh D."/>
            <person name="Sen D."/>
            <person name="Bhan S."/>
            <person name="Das S."/>
            <person name="Gupta A."/>
            <person name="Adhikary S.P."/>
            <person name="Tripathy S."/>
        </authorList>
    </citation>
    <scope>NUCLEOTIDE SEQUENCE</scope>
    <source>
        <strain evidence="11">VB521301</strain>
    </source>
</reference>
<evidence type="ECO:0000256" key="2">
    <source>
        <dbReference type="ARBA" id="ARBA00012438"/>
    </source>
</evidence>
<feature type="domain" description="Response regulatory" evidence="9">
    <location>
        <begin position="13"/>
        <end position="129"/>
    </location>
</feature>
<proteinExistence type="predicted"/>
<keyword evidence="3 6" id="KW-0597">Phosphoprotein</keyword>
<evidence type="ECO:0000256" key="5">
    <source>
        <dbReference type="ARBA" id="ARBA00023012"/>
    </source>
</evidence>
<keyword evidence="12" id="KW-1185">Reference proteome</keyword>
<dbReference type="InterPro" id="IPR036890">
    <property type="entry name" value="HATPase_C_sf"/>
</dbReference>
<dbReference type="Gene3D" id="1.10.287.130">
    <property type="match status" value="1"/>
</dbReference>
<dbReference type="InterPro" id="IPR036097">
    <property type="entry name" value="HisK_dim/P_sf"/>
</dbReference>
<dbReference type="CDD" id="cd19920">
    <property type="entry name" value="REC_PA4781-like"/>
    <property type="match status" value="1"/>
</dbReference>
<dbReference type="SUPFAM" id="SSF47384">
    <property type="entry name" value="Homodimeric domain of signal transducing histidine kinase"/>
    <property type="match status" value="1"/>
</dbReference>
<protein>
    <recommendedName>
        <fullName evidence="2">histidine kinase</fullName>
        <ecNumber evidence="2">2.7.13.3</ecNumber>
    </recommendedName>
</protein>
<keyword evidence="5" id="KW-0902">Two-component regulatory system</keyword>
<evidence type="ECO:0000256" key="3">
    <source>
        <dbReference type="ARBA" id="ARBA00022553"/>
    </source>
</evidence>
<dbReference type="Pfam" id="PF00072">
    <property type="entry name" value="Response_reg"/>
    <property type="match status" value="1"/>
</dbReference>
<evidence type="ECO:0000313" key="11">
    <source>
        <dbReference type="EMBL" id="KIE07161.1"/>
    </source>
</evidence>
<dbReference type="Gene3D" id="3.30.565.10">
    <property type="entry name" value="Histidine kinase-like ATPase, C-terminal domain"/>
    <property type="match status" value="1"/>
</dbReference>
<keyword evidence="4" id="KW-0808">Transferase</keyword>
<dbReference type="GO" id="GO:0000155">
    <property type="term" value="F:phosphorelay sensor kinase activity"/>
    <property type="evidence" value="ECO:0007669"/>
    <property type="project" value="InterPro"/>
</dbReference>
<dbReference type="STRING" id="1479485.DA73_0239015"/>
<feature type="modified residue" description="4-aspartylphosphate" evidence="6">
    <location>
        <position position="62"/>
    </location>
</feature>
<dbReference type="PRINTS" id="PR00344">
    <property type="entry name" value="BCTRLSENSOR"/>
</dbReference>
<reference evidence="10" key="2">
    <citation type="submission" date="2019-11" db="EMBL/GenBank/DDBJ databases">
        <title>Improved Assembly of Tolypothrix boutellei genome.</title>
        <authorList>
            <person name="Sarangi A.N."/>
            <person name="Mukherjee M."/>
            <person name="Ghosh S."/>
            <person name="Singh D."/>
            <person name="Das A."/>
            <person name="Kant S."/>
            <person name="Prusty A."/>
            <person name="Tripathy S."/>
        </authorList>
    </citation>
    <scope>NUCLEOTIDE SEQUENCE</scope>
    <source>
        <strain evidence="10">VB521301</strain>
    </source>
</reference>
<dbReference type="Pfam" id="PF02518">
    <property type="entry name" value="HATPase_c"/>
    <property type="match status" value="1"/>
</dbReference>
<evidence type="ECO:0000256" key="4">
    <source>
        <dbReference type="ARBA" id="ARBA00022777"/>
    </source>
</evidence>
<dbReference type="InterPro" id="IPR005467">
    <property type="entry name" value="His_kinase_dom"/>
</dbReference>
<evidence type="ECO:0000313" key="12">
    <source>
        <dbReference type="Proteomes" id="UP000029738"/>
    </source>
</evidence>
<dbReference type="SMART" id="SM00387">
    <property type="entry name" value="HATPase_c"/>
    <property type="match status" value="1"/>
</dbReference>
<dbReference type="PROSITE" id="PS50109">
    <property type="entry name" value="HIS_KIN"/>
    <property type="match status" value="1"/>
</dbReference>
<dbReference type="CDD" id="cd00082">
    <property type="entry name" value="HisKA"/>
    <property type="match status" value="1"/>
</dbReference>
<evidence type="ECO:0000313" key="10">
    <source>
        <dbReference type="EMBL" id="KAF3889417.1"/>
    </source>
</evidence>
<dbReference type="SUPFAM" id="SSF55874">
    <property type="entry name" value="ATPase domain of HSP90 chaperone/DNA topoisomerase II/histidine kinase"/>
    <property type="match status" value="1"/>
</dbReference>
<organism evidence="11">
    <name type="scientific">Tolypothrix bouteillei VB521301</name>
    <dbReference type="NCBI Taxonomy" id="1479485"/>
    <lineage>
        <taxon>Bacteria</taxon>
        <taxon>Bacillati</taxon>
        <taxon>Cyanobacteriota</taxon>
        <taxon>Cyanophyceae</taxon>
        <taxon>Nostocales</taxon>
        <taxon>Tolypothrichaceae</taxon>
        <taxon>Tolypothrix</taxon>
    </lineage>
</organism>
<gene>
    <name evidence="11" type="ORF">DA73_0239015</name>
    <name evidence="10" type="ORF">DA73_0400030995</name>
</gene>
<dbReference type="RefSeq" id="WP_038082212.1">
    <property type="nucleotide sequence ID" value="NZ_JHEG04000001.1"/>
</dbReference>
<dbReference type="Proteomes" id="UP000029738">
    <property type="component" value="Unassembled WGS sequence"/>
</dbReference>
<dbReference type="Gene3D" id="3.40.50.2300">
    <property type="match status" value="1"/>
</dbReference>
<dbReference type="InterPro" id="IPR001789">
    <property type="entry name" value="Sig_transdc_resp-reg_receiver"/>
</dbReference>
<keyword evidence="7" id="KW-0175">Coiled coil</keyword>
<dbReference type="PANTHER" id="PTHR43065:SF50">
    <property type="entry name" value="HISTIDINE KINASE"/>
    <property type="match status" value="1"/>
</dbReference>
<name>A0A0C1N3X0_9CYAN</name>
<dbReference type="OrthoDB" id="569699at2"/>
<accession>A0A0C1N3X0</accession>
<feature type="domain" description="Histidine kinase" evidence="8">
    <location>
        <begin position="209"/>
        <end position="472"/>
    </location>
</feature>
<dbReference type="EC" id="2.7.13.3" evidence="2"/>
<dbReference type="InterPro" id="IPR003661">
    <property type="entry name" value="HisK_dim/P_dom"/>
</dbReference>
<dbReference type="InterPro" id="IPR003594">
    <property type="entry name" value="HATPase_dom"/>
</dbReference>
<evidence type="ECO:0000256" key="7">
    <source>
        <dbReference type="SAM" id="Coils"/>
    </source>
</evidence>
<evidence type="ECO:0000259" key="8">
    <source>
        <dbReference type="PROSITE" id="PS50109"/>
    </source>
</evidence>
<evidence type="ECO:0000256" key="6">
    <source>
        <dbReference type="PROSITE-ProRule" id="PRU00169"/>
    </source>
</evidence>
<dbReference type="EMBL" id="JHEG02000059">
    <property type="protein sequence ID" value="KIE07161.1"/>
    <property type="molecule type" value="Genomic_DNA"/>
</dbReference>
<comment type="catalytic activity">
    <reaction evidence="1">
        <text>ATP + protein L-histidine = ADP + protein N-phospho-L-histidine.</text>
        <dbReference type="EC" id="2.7.13.3"/>
    </reaction>
</comment>
<dbReference type="SMART" id="SM00448">
    <property type="entry name" value="REC"/>
    <property type="match status" value="1"/>
</dbReference>
<sequence>MLPQSPSLASKVDILIVDDEPTNLRVLSTIVRSYGYQVRQAISGMVALRAVGIQRPDLILLDIMMPEMDGYQVCEQLKLNAETSDIPVIFLSSLVSGMDKAKAFQLGGADYITKPFQVEEVLARIDYQLTLRTLQVQLQQKNEQLREQNDQLRQEIKIREQTEVELRCSQAQLQARTQQLQQALDELKLAQTKLVQSEKMSSLGQIAAGIAHEINNPISFIYGNLDYASEYTEVLINIIKLYSKYYPQPHPEILKTIQVCELDFVLKDFPKVLESMQVGAERIRDIVLSMRYFSGYDQAYTQQGDLHKCLDSTLVILQSRLKEQPNRVAIEVKKEYGKIPPANCYPGQLNQVFMNLFSNAIDAIEEKSRIWEEPFQPAIKICTQLSNSYQESQDRDKKWVEIRIADNGIGIAPHIQSSIFDPFFTTKPVGKGTGLGLSISYSIIVEQHGGQLQCNSQIGQGTEIVIRLPVEVPQAVKSGYH</sequence>
<keyword evidence="4" id="KW-0418">Kinase</keyword>
<dbReference type="InterPro" id="IPR011006">
    <property type="entry name" value="CheY-like_superfamily"/>
</dbReference>
<dbReference type="PROSITE" id="PS50110">
    <property type="entry name" value="RESPONSE_REGULATORY"/>
    <property type="match status" value="1"/>
</dbReference>
<dbReference type="AlphaFoldDB" id="A0A0C1N3X0"/>
<dbReference type="PANTHER" id="PTHR43065">
    <property type="entry name" value="SENSOR HISTIDINE KINASE"/>
    <property type="match status" value="1"/>
</dbReference>
<dbReference type="EMBL" id="JHEG04000001">
    <property type="protein sequence ID" value="KAF3889417.1"/>
    <property type="molecule type" value="Genomic_DNA"/>
</dbReference>
<feature type="coiled-coil region" evidence="7">
    <location>
        <begin position="131"/>
        <end position="200"/>
    </location>
</feature>
<dbReference type="SUPFAM" id="SSF52172">
    <property type="entry name" value="CheY-like"/>
    <property type="match status" value="1"/>
</dbReference>
<evidence type="ECO:0000259" key="9">
    <source>
        <dbReference type="PROSITE" id="PS50110"/>
    </source>
</evidence>
<dbReference type="InterPro" id="IPR004358">
    <property type="entry name" value="Sig_transdc_His_kin-like_C"/>
</dbReference>
<comment type="caution">
    <text evidence="11">The sequence shown here is derived from an EMBL/GenBank/DDBJ whole genome shotgun (WGS) entry which is preliminary data.</text>
</comment>
<evidence type="ECO:0000256" key="1">
    <source>
        <dbReference type="ARBA" id="ARBA00000085"/>
    </source>
</evidence>